<sequence length="259" mass="28340">MAGERIRLDQPREPRRTLLPRWDAEAFGRVSERTARFLGTGRFIVWMSVVIVLWVVWNTTVPSDLRFDNYPFIFLTLALSLQASYAAPLILLAQNRQDDRDRVNLEQDRKQNERSIADTEYLTREIAALRLGLGEVATRDWIRSEFEDLVRELDRRHTADSDQPPSRHSREREHARADDHGPGATGAADGTDARSTGDARGHGGARGQSGARSQGGARGQGGAPGARGASGARGTGGARGGPRGRGEDREPGGPQEPGE</sequence>
<name>A0A7W9QAQ7_9ACTN</name>
<feature type="compositionally biased region" description="Basic and acidic residues" evidence="1">
    <location>
        <begin position="191"/>
        <end position="201"/>
    </location>
</feature>
<dbReference type="Proteomes" id="UP000588098">
    <property type="component" value="Unassembled WGS sequence"/>
</dbReference>
<dbReference type="EMBL" id="JACHJL010000009">
    <property type="protein sequence ID" value="MBB5936773.1"/>
    <property type="molecule type" value="Genomic_DNA"/>
</dbReference>
<accession>A0A7W9QAQ7</accession>
<reference evidence="3 4" key="1">
    <citation type="submission" date="2020-08" db="EMBL/GenBank/DDBJ databases">
        <title>Genomic Encyclopedia of Type Strains, Phase III (KMG-III): the genomes of soil and plant-associated and newly described type strains.</title>
        <authorList>
            <person name="Whitman W."/>
        </authorList>
    </citation>
    <scope>NUCLEOTIDE SEQUENCE [LARGE SCALE GENOMIC DNA]</scope>
    <source>
        <strain evidence="3 4">CECT 8305</strain>
    </source>
</reference>
<evidence type="ECO:0000256" key="1">
    <source>
        <dbReference type="SAM" id="MobiDB-lite"/>
    </source>
</evidence>
<evidence type="ECO:0000313" key="3">
    <source>
        <dbReference type="EMBL" id="MBB5936773.1"/>
    </source>
</evidence>
<keyword evidence="2" id="KW-1133">Transmembrane helix</keyword>
<dbReference type="PANTHER" id="PTHR41386:SF1">
    <property type="entry name" value="MEMBRANE PROTEIN"/>
    <property type="match status" value="1"/>
</dbReference>
<proteinExistence type="predicted"/>
<feature type="transmembrane region" description="Helical" evidence="2">
    <location>
        <begin position="37"/>
        <end position="57"/>
    </location>
</feature>
<comment type="caution">
    <text evidence="3">The sequence shown here is derived from an EMBL/GenBank/DDBJ whole genome shotgun (WGS) entry which is preliminary data.</text>
</comment>
<dbReference type="Pfam" id="PF06210">
    <property type="entry name" value="DUF1003"/>
    <property type="match status" value="1"/>
</dbReference>
<feature type="transmembrane region" description="Helical" evidence="2">
    <location>
        <begin position="69"/>
        <end position="92"/>
    </location>
</feature>
<dbReference type="AlphaFoldDB" id="A0A7W9QAQ7"/>
<feature type="compositionally biased region" description="Gly residues" evidence="1">
    <location>
        <begin position="231"/>
        <end position="243"/>
    </location>
</feature>
<dbReference type="InterPro" id="IPR010406">
    <property type="entry name" value="DUF1003"/>
</dbReference>
<dbReference type="PANTHER" id="PTHR41386">
    <property type="entry name" value="INTEGRAL MEMBRANE PROTEIN-RELATED"/>
    <property type="match status" value="1"/>
</dbReference>
<keyword evidence="4" id="KW-1185">Reference proteome</keyword>
<organism evidence="3 4">
    <name type="scientific">Streptomyces zagrosensis</name>
    <dbReference type="NCBI Taxonomy" id="1042984"/>
    <lineage>
        <taxon>Bacteria</taxon>
        <taxon>Bacillati</taxon>
        <taxon>Actinomycetota</taxon>
        <taxon>Actinomycetes</taxon>
        <taxon>Kitasatosporales</taxon>
        <taxon>Streptomycetaceae</taxon>
        <taxon>Streptomyces</taxon>
    </lineage>
</organism>
<gene>
    <name evidence="3" type="ORF">FHS42_003850</name>
</gene>
<feature type="compositionally biased region" description="Basic and acidic residues" evidence="1">
    <location>
        <begin position="168"/>
        <end position="181"/>
    </location>
</feature>
<feature type="region of interest" description="Disordered" evidence="1">
    <location>
        <begin position="155"/>
        <end position="259"/>
    </location>
</feature>
<keyword evidence="2" id="KW-0472">Membrane</keyword>
<evidence type="ECO:0000256" key="2">
    <source>
        <dbReference type="SAM" id="Phobius"/>
    </source>
</evidence>
<protein>
    <submittedName>
        <fullName evidence="3">Putative membrane protein</fullName>
    </submittedName>
</protein>
<keyword evidence="2" id="KW-0812">Transmembrane</keyword>
<feature type="compositionally biased region" description="Gly residues" evidence="1">
    <location>
        <begin position="216"/>
        <end position="225"/>
    </location>
</feature>
<evidence type="ECO:0000313" key="4">
    <source>
        <dbReference type="Proteomes" id="UP000588098"/>
    </source>
</evidence>